<dbReference type="Pfam" id="PF25944">
    <property type="entry name" value="Beta-barrel_RND"/>
    <property type="match status" value="1"/>
</dbReference>
<dbReference type="PANTHER" id="PTHR30158:SF23">
    <property type="entry name" value="MULTIDRUG RESISTANCE PROTEIN MEXA"/>
    <property type="match status" value="1"/>
</dbReference>
<evidence type="ECO:0000259" key="5">
    <source>
        <dbReference type="Pfam" id="PF25917"/>
    </source>
</evidence>
<organism evidence="8">
    <name type="scientific">Roseihalotalea indica</name>
    <dbReference type="NCBI Taxonomy" id="2867963"/>
    <lineage>
        <taxon>Bacteria</taxon>
        <taxon>Pseudomonadati</taxon>
        <taxon>Bacteroidota</taxon>
        <taxon>Cytophagia</taxon>
        <taxon>Cytophagales</taxon>
        <taxon>Catalimonadaceae</taxon>
        <taxon>Roseihalotalea</taxon>
    </lineage>
</organism>
<dbReference type="InterPro" id="IPR006143">
    <property type="entry name" value="RND_pump_MFP"/>
</dbReference>
<dbReference type="InterPro" id="IPR058626">
    <property type="entry name" value="MdtA-like_b-barrel"/>
</dbReference>
<dbReference type="NCBIfam" id="TIGR01730">
    <property type="entry name" value="RND_mfp"/>
    <property type="match status" value="1"/>
</dbReference>
<dbReference type="PANTHER" id="PTHR30158">
    <property type="entry name" value="ACRA/E-RELATED COMPONENT OF DRUG EFFLUX TRANSPORTER"/>
    <property type="match status" value="1"/>
</dbReference>
<dbReference type="GO" id="GO:0046677">
    <property type="term" value="P:response to antibiotic"/>
    <property type="evidence" value="ECO:0007669"/>
    <property type="project" value="TreeGrafter"/>
</dbReference>
<proteinExistence type="inferred from homology"/>
<evidence type="ECO:0000259" key="6">
    <source>
        <dbReference type="Pfam" id="PF25944"/>
    </source>
</evidence>
<reference evidence="8" key="2">
    <citation type="journal article" date="2024" name="Antonie Van Leeuwenhoek">
        <title>Roseihalotalea indica gen. nov., sp. nov., a halophilic Bacteroidetes from mesopelagic Southwest Indian Ocean with higher carbohydrate metabolic potential.</title>
        <authorList>
            <person name="Chen B."/>
            <person name="Zhang M."/>
            <person name="Lin D."/>
            <person name="Ye J."/>
            <person name="Tang K."/>
        </authorList>
    </citation>
    <scope>NUCLEOTIDE SEQUENCE</scope>
    <source>
        <strain evidence="8">TK19036</strain>
    </source>
</reference>
<dbReference type="GO" id="GO:0030313">
    <property type="term" value="C:cell envelope"/>
    <property type="evidence" value="ECO:0007669"/>
    <property type="project" value="UniProtKB-SubCell"/>
</dbReference>
<dbReference type="Gene3D" id="2.40.50.100">
    <property type="match status" value="1"/>
</dbReference>
<keyword evidence="3" id="KW-0175">Coiled coil</keyword>
<accession>A0AA49GPS0</accession>
<dbReference type="InterPro" id="IPR058624">
    <property type="entry name" value="MdtA-like_HH"/>
</dbReference>
<dbReference type="Pfam" id="PF25967">
    <property type="entry name" value="RND-MFP_C"/>
    <property type="match status" value="1"/>
</dbReference>
<feature type="coiled-coil region" evidence="3">
    <location>
        <begin position="97"/>
        <end position="131"/>
    </location>
</feature>
<feature type="domain" description="Multidrug resistance protein MdtA-like alpha-helical hairpin" evidence="4">
    <location>
        <begin position="103"/>
        <end position="173"/>
    </location>
</feature>
<dbReference type="EMBL" id="CP120682">
    <property type="protein sequence ID" value="WKN38722.1"/>
    <property type="molecule type" value="Genomic_DNA"/>
</dbReference>
<evidence type="ECO:0000256" key="3">
    <source>
        <dbReference type="SAM" id="Coils"/>
    </source>
</evidence>
<reference evidence="8" key="1">
    <citation type="journal article" date="2023" name="Comput. Struct. Biotechnol. J.">
        <title>Discovery of a novel marine Bacteroidetes with a rich repertoire of carbohydrate-active enzymes.</title>
        <authorList>
            <person name="Chen B."/>
            <person name="Liu G."/>
            <person name="Chen Q."/>
            <person name="Wang H."/>
            <person name="Liu L."/>
            <person name="Tang K."/>
        </authorList>
    </citation>
    <scope>NUCLEOTIDE SEQUENCE</scope>
    <source>
        <strain evidence="8">TK19036</strain>
    </source>
</reference>
<sequence>MKKHIGFLTAGMMMCLLGLLTNCTEKAQSITNQGEIQNLPVTQVLMKDTTLYREYVADIQAVQNVELRARVQGFLERIYVDEGQEIKKGQLLFKINDEEYKAELAKAKANLQNTIAEAKAVELEVDRLRVLVDKNVISKTELDVALARLDAVKARIAESRSAETNATMRVSYTSIRAPFDGIIDRIPLKTGSLIEHGTLLTTASDVSEVYAYFYVSESEYLQYMKTKAANTNNKSNQVKLILADGSNYPHVGNIETMEGEFKASTGSIAFRARFPNPEKILKHRATGRISLSSTIKNAVIVPQKAVFEIQDKNYVFLVDSTDQVKMRNFVPKTRFSHYYIVESGLEPGDRIVFEGIQNLQEGMQIAPQHVGLDSILALTSQQQKAETL</sequence>
<dbReference type="SUPFAM" id="SSF111369">
    <property type="entry name" value="HlyD-like secretion proteins"/>
    <property type="match status" value="1"/>
</dbReference>
<dbReference type="InterPro" id="IPR058627">
    <property type="entry name" value="MdtA-like_C"/>
</dbReference>
<comment type="subcellular location">
    <subcellularLocation>
        <location evidence="1">Cell envelope</location>
    </subcellularLocation>
</comment>
<dbReference type="Pfam" id="PF25917">
    <property type="entry name" value="BSH_RND"/>
    <property type="match status" value="1"/>
</dbReference>
<dbReference type="Pfam" id="PF25876">
    <property type="entry name" value="HH_MFP_RND"/>
    <property type="match status" value="1"/>
</dbReference>
<name>A0AA49GPS0_9BACT</name>
<feature type="domain" description="Multidrug resistance protein MdtA-like C-terminal permuted SH3" evidence="7">
    <location>
        <begin position="297"/>
        <end position="357"/>
    </location>
</feature>
<gene>
    <name evidence="8" type="ORF">K4G66_08400</name>
</gene>
<evidence type="ECO:0000259" key="4">
    <source>
        <dbReference type="Pfam" id="PF25876"/>
    </source>
</evidence>
<dbReference type="Gene3D" id="2.40.30.170">
    <property type="match status" value="1"/>
</dbReference>
<dbReference type="AlphaFoldDB" id="A0AA49GPS0"/>
<evidence type="ECO:0000256" key="2">
    <source>
        <dbReference type="ARBA" id="ARBA00009477"/>
    </source>
</evidence>
<dbReference type="GO" id="GO:0005886">
    <property type="term" value="C:plasma membrane"/>
    <property type="evidence" value="ECO:0007669"/>
    <property type="project" value="TreeGrafter"/>
</dbReference>
<feature type="domain" description="Multidrug resistance protein MdtA-like barrel-sandwich hybrid" evidence="5">
    <location>
        <begin position="64"/>
        <end position="198"/>
    </location>
</feature>
<evidence type="ECO:0000259" key="7">
    <source>
        <dbReference type="Pfam" id="PF25967"/>
    </source>
</evidence>
<evidence type="ECO:0000256" key="1">
    <source>
        <dbReference type="ARBA" id="ARBA00004196"/>
    </source>
</evidence>
<dbReference type="GO" id="GO:0022857">
    <property type="term" value="F:transmembrane transporter activity"/>
    <property type="evidence" value="ECO:0007669"/>
    <property type="project" value="InterPro"/>
</dbReference>
<feature type="domain" description="Multidrug resistance protein MdtA-like beta-barrel" evidence="6">
    <location>
        <begin position="210"/>
        <end position="291"/>
    </location>
</feature>
<dbReference type="Gene3D" id="2.40.420.20">
    <property type="match status" value="1"/>
</dbReference>
<comment type="similarity">
    <text evidence="2">Belongs to the membrane fusion protein (MFP) (TC 8.A.1) family.</text>
</comment>
<protein>
    <submittedName>
        <fullName evidence="8">Efflux RND transporter periplasmic adaptor subunit</fullName>
    </submittedName>
</protein>
<dbReference type="Gene3D" id="1.10.287.470">
    <property type="entry name" value="Helix hairpin bin"/>
    <property type="match status" value="1"/>
</dbReference>
<evidence type="ECO:0000313" key="8">
    <source>
        <dbReference type="EMBL" id="WKN38722.1"/>
    </source>
</evidence>
<dbReference type="InterPro" id="IPR058625">
    <property type="entry name" value="MdtA-like_BSH"/>
</dbReference>